<comment type="caution">
    <text evidence="8">The sequence shown here is derived from an EMBL/GenBank/DDBJ whole genome shotgun (WGS) entry which is preliminary data.</text>
</comment>
<dbReference type="GO" id="GO:0016787">
    <property type="term" value="F:hydrolase activity"/>
    <property type="evidence" value="ECO:0007669"/>
    <property type="project" value="UniProtKB-KW"/>
</dbReference>
<comment type="subcellular location">
    <subcellularLocation>
        <location evidence="1">Membrane</location>
        <topology evidence="1">Multi-pass membrane protein</topology>
    </subcellularLocation>
</comment>
<evidence type="ECO:0000259" key="7">
    <source>
        <dbReference type="PROSITE" id="PS50929"/>
    </source>
</evidence>
<dbReference type="GO" id="GO:0005524">
    <property type="term" value="F:ATP binding"/>
    <property type="evidence" value="ECO:0007669"/>
    <property type="project" value="UniProtKB-KW"/>
</dbReference>
<accession>A0ABN7THE3</accession>
<dbReference type="InterPro" id="IPR017871">
    <property type="entry name" value="ABC_transporter-like_CS"/>
</dbReference>
<dbReference type="RefSeq" id="WP_218096677.1">
    <property type="nucleotide sequence ID" value="NZ_CAJVCE010000001.1"/>
</dbReference>
<keyword evidence="8" id="KW-0067">ATP-binding</keyword>
<evidence type="ECO:0000256" key="3">
    <source>
        <dbReference type="ARBA" id="ARBA00022989"/>
    </source>
</evidence>
<dbReference type="SMART" id="SM00382">
    <property type="entry name" value="AAA"/>
    <property type="match status" value="1"/>
</dbReference>
<protein>
    <submittedName>
        <fullName evidence="8">Multidrug resistance ABC transporter ATP-binding/permease protein YheH</fullName>
        <ecNumber evidence="8">3.6.3.-</ecNumber>
    </submittedName>
</protein>
<feature type="transmembrane region" description="Helical" evidence="5">
    <location>
        <begin position="346"/>
        <end position="364"/>
    </location>
</feature>
<dbReference type="PROSITE" id="PS50929">
    <property type="entry name" value="ABC_TM1F"/>
    <property type="match status" value="1"/>
</dbReference>
<dbReference type="PROSITE" id="PS00211">
    <property type="entry name" value="ABC_TRANSPORTER_1"/>
    <property type="match status" value="1"/>
</dbReference>
<keyword evidence="9" id="KW-1185">Reference proteome</keyword>
<dbReference type="EMBL" id="CAJVCE010000001">
    <property type="protein sequence ID" value="CAG7616589.1"/>
    <property type="molecule type" value="Genomic_DNA"/>
</dbReference>
<dbReference type="InterPro" id="IPR003439">
    <property type="entry name" value="ABC_transporter-like_ATP-bd"/>
</dbReference>
<dbReference type="EC" id="3.6.3.-" evidence="8"/>
<feature type="transmembrane region" description="Helical" evidence="5">
    <location>
        <begin position="231"/>
        <end position="250"/>
    </location>
</feature>
<dbReference type="Proteomes" id="UP000730618">
    <property type="component" value="Unassembled WGS sequence"/>
</dbReference>
<keyword evidence="2 5" id="KW-0812">Transmembrane</keyword>
<dbReference type="Pfam" id="PF00664">
    <property type="entry name" value="ABC_membrane"/>
    <property type="match status" value="1"/>
</dbReference>
<keyword evidence="8" id="KW-0378">Hydrolase</keyword>
<feature type="domain" description="ABC transmembrane type-1" evidence="7">
    <location>
        <begin position="34"/>
        <end position="399"/>
    </location>
</feature>
<evidence type="ECO:0000259" key="6">
    <source>
        <dbReference type="PROSITE" id="PS50893"/>
    </source>
</evidence>
<dbReference type="InterPro" id="IPR039421">
    <property type="entry name" value="Type_1_exporter"/>
</dbReference>
<evidence type="ECO:0000256" key="1">
    <source>
        <dbReference type="ARBA" id="ARBA00004141"/>
    </source>
</evidence>
<gene>
    <name evidence="8" type="primary">yheH_1</name>
    <name evidence="8" type="ORF">PAECIP111802_00305</name>
</gene>
<feature type="transmembrane region" description="Helical" evidence="5">
    <location>
        <begin position="152"/>
        <end position="172"/>
    </location>
</feature>
<sequence>MSIHEEKQLTQAYDLGLMGRLLRYAKPHAKRLMLSVCLVVLITIADLCGPYLIKIAIDDHINGLSLPMVDVGGTEAATVAPAVSYGNLVLVRERELDGKFPAEQLQNKQRYRIVKTGSTSELVQLTANGGTTPVAQLSKADVDRFRNQDIQALYRLSGFYLLLVSVTFILNYTQTYTLNLIAQKIIYTLRANLFAHLQRLSFSFFDRNPVGRLVTRITNDTQTLNDMYSNVMINLIKDIFMLIGIMVVMLNLNVRLALVSFLTLPLIIAATIVYRKYAREAMREVRIKLAQINATLNENITGMRVVQIFHREKQQNRKVEAINRSHFDANTKELHVSSLYRPVMDFVYAIGLALLIWFGGGQMVQGAVEFGVLYAFVDYINRFFKPIQDLAEKFTILQQSMVSSERIFELLDEKDDLPEPAHPRHLDNVAGSIVFEQVSFAYNPGEWVLKDIDLTIKPGETVAFVGATGAGKSSIISLLCRFYDVQKGSIRLDGVDIRELPKQELRNYIGLVQQDVFLFSEDIKTNIRLGNDTLKDEDIRNICEYVNADVFIEKLPRGYDEPVMERGANLSAGQRQLIAIARTLAFNPSILILDEATANIDTETELLIQDAFQKISSGRTTIIVAHRLSTIQHADKIVVLHKGTIREMGTHQELLLKNGLYRKLYELQYRESYTEKAEQAEKAAT</sequence>
<name>A0ABN7THE3_9BACL</name>
<evidence type="ECO:0000313" key="9">
    <source>
        <dbReference type="Proteomes" id="UP000730618"/>
    </source>
</evidence>
<proteinExistence type="predicted"/>
<feature type="transmembrane region" description="Helical" evidence="5">
    <location>
        <begin position="256"/>
        <end position="274"/>
    </location>
</feature>
<dbReference type="CDD" id="cd03254">
    <property type="entry name" value="ABCC_Glucan_exporter_like"/>
    <property type="match status" value="1"/>
</dbReference>
<dbReference type="PANTHER" id="PTHR43394">
    <property type="entry name" value="ATP-DEPENDENT PERMEASE MDL1, MITOCHONDRIAL"/>
    <property type="match status" value="1"/>
</dbReference>
<feature type="domain" description="ABC transporter" evidence="6">
    <location>
        <begin position="433"/>
        <end position="667"/>
    </location>
</feature>
<dbReference type="PANTHER" id="PTHR43394:SF1">
    <property type="entry name" value="ATP-BINDING CASSETTE SUB-FAMILY B MEMBER 10, MITOCHONDRIAL"/>
    <property type="match status" value="1"/>
</dbReference>
<dbReference type="CDD" id="cd18544">
    <property type="entry name" value="ABC_6TM_TmrA_like"/>
    <property type="match status" value="1"/>
</dbReference>
<dbReference type="Pfam" id="PF00005">
    <property type="entry name" value="ABC_tran"/>
    <property type="match status" value="1"/>
</dbReference>
<keyword evidence="4 5" id="KW-0472">Membrane</keyword>
<evidence type="ECO:0000256" key="4">
    <source>
        <dbReference type="ARBA" id="ARBA00023136"/>
    </source>
</evidence>
<organism evidence="8 9">
    <name type="scientific">Paenibacillus allorhizosphaerae</name>
    <dbReference type="NCBI Taxonomy" id="2849866"/>
    <lineage>
        <taxon>Bacteria</taxon>
        <taxon>Bacillati</taxon>
        <taxon>Bacillota</taxon>
        <taxon>Bacilli</taxon>
        <taxon>Bacillales</taxon>
        <taxon>Paenibacillaceae</taxon>
        <taxon>Paenibacillus</taxon>
    </lineage>
</organism>
<dbReference type="InterPro" id="IPR003593">
    <property type="entry name" value="AAA+_ATPase"/>
</dbReference>
<evidence type="ECO:0000256" key="5">
    <source>
        <dbReference type="SAM" id="Phobius"/>
    </source>
</evidence>
<dbReference type="PROSITE" id="PS50893">
    <property type="entry name" value="ABC_TRANSPORTER_2"/>
    <property type="match status" value="1"/>
</dbReference>
<keyword evidence="3 5" id="KW-1133">Transmembrane helix</keyword>
<feature type="transmembrane region" description="Helical" evidence="5">
    <location>
        <begin position="32"/>
        <end position="53"/>
    </location>
</feature>
<keyword evidence="8" id="KW-0547">Nucleotide-binding</keyword>
<reference evidence="8 9" key="1">
    <citation type="submission" date="2021-06" db="EMBL/GenBank/DDBJ databases">
        <authorList>
            <person name="Criscuolo A."/>
        </authorList>
    </citation>
    <scope>NUCLEOTIDE SEQUENCE [LARGE SCALE GENOMIC DNA]</scope>
    <source>
        <strain evidence="9">CIP 111802</strain>
    </source>
</reference>
<dbReference type="InterPro" id="IPR011527">
    <property type="entry name" value="ABC1_TM_dom"/>
</dbReference>
<evidence type="ECO:0000313" key="8">
    <source>
        <dbReference type="EMBL" id="CAG7616589.1"/>
    </source>
</evidence>
<evidence type="ECO:0000256" key="2">
    <source>
        <dbReference type="ARBA" id="ARBA00022692"/>
    </source>
</evidence>